<proteinExistence type="predicted"/>
<dbReference type="STRING" id="39480.EUAN_20330"/>
<evidence type="ECO:0000313" key="1">
    <source>
        <dbReference type="EMBL" id="OHW61595.1"/>
    </source>
</evidence>
<dbReference type="AlphaFoldDB" id="A0A1S1V583"/>
<gene>
    <name evidence="1" type="ORF">EUAN_20330</name>
</gene>
<protein>
    <submittedName>
        <fullName evidence="1">Uncharacterized protein</fullName>
    </submittedName>
</protein>
<comment type="caution">
    <text evidence="1">The sequence shown here is derived from an EMBL/GenBank/DDBJ whole genome shotgun (WGS) entry which is preliminary data.</text>
</comment>
<evidence type="ECO:0000313" key="2">
    <source>
        <dbReference type="Proteomes" id="UP000180254"/>
    </source>
</evidence>
<dbReference type="OrthoDB" id="1743319at2"/>
<reference evidence="1 2" key="1">
    <citation type="submission" date="2016-09" db="EMBL/GenBank/DDBJ databases">
        <title>Genome sequence of Eubacterium angustum.</title>
        <authorList>
            <person name="Poehlein A."/>
            <person name="Daniel R."/>
        </authorList>
    </citation>
    <scope>NUCLEOTIDE SEQUENCE [LARGE SCALE GENOMIC DNA]</scope>
    <source>
        <strain evidence="1 2">DSM 1989</strain>
    </source>
</reference>
<dbReference type="RefSeq" id="WP_071064204.1">
    <property type="nucleotide sequence ID" value="NZ_MKIE01000010.1"/>
</dbReference>
<name>A0A1S1V583_9FIRM</name>
<dbReference type="EMBL" id="MKIE01000010">
    <property type="protein sequence ID" value="OHW61595.1"/>
    <property type="molecule type" value="Genomic_DNA"/>
</dbReference>
<accession>A0A1S1V583</accession>
<dbReference type="Proteomes" id="UP000180254">
    <property type="component" value="Unassembled WGS sequence"/>
</dbReference>
<organism evidence="1 2">
    <name type="scientific">Andreesenia angusta</name>
    <dbReference type="NCBI Taxonomy" id="39480"/>
    <lineage>
        <taxon>Bacteria</taxon>
        <taxon>Bacillati</taxon>
        <taxon>Bacillota</taxon>
        <taxon>Tissierellia</taxon>
        <taxon>Tissierellales</taxon>
        <taxon>Gottschalkiaceae</taxon>
        <taxon>Andreesenia</taxon>
    </lineage>
</organism>
<keyword evidence="2" id="KW-1185">Reference proteome</keyword>
<sequence>MNRSRKLLLLGIGIMLLILFINRVHREKFKILSTDLEDVDKLKSEIAKQLPDSAEISAPEEDELFQLMHFKDSAGVERVLIPYKKNSSNKPLNLMVLEKSGNYWVEEERIPLVGEDFDKIVVEDITGNGSDEIMVGIKIGKSSTKGLDVYEFKDGSLEKLLNDNYEDLFVADFDSDSIGELILLKSNSKEKNTEINYYEYRDGKLATIDSVVLEEMEFKVDLKLEQINPDKKGLIAELETDDKKGVLSVFKVEGDNLERLNLLGKKSIENPFFVASRDIDKDGVFEFPILKLSPGLEKEDSSTWITEWYGLNEDYSQLKLVKREYTDEANFALDFFEDWNEDIVIRRISDRDGKLEKVEFTRTTPGEVEEKLFGISIYSLDSWEDMTKESRESEEIITKSQGRVYVLESEDGEYDLESIKSRFRVLDLKED</sequence>